<name>A0A0V8GH04_9BACL</name>
<dbReference type="Proteomes" id="UP000072605">
    <property type="component" value="Unassembled WGS sequence"/>
</dbReference>
<dbReference type="EMBL" id="LNQL01000002">
    <property type="protein sequence ID" value="KSU49525.1"/>
    <property type="molecule type" value="Genomic_DNA"/>
</dbReference>
<dbReference type="EMBL" id="LDQV01000019">
    <property type="protein sequence ID" value="KTR26937.1"/>
    <property type="molecule type" value="Genomic_DNA"/>
</dbReference>
<sequence>MLTSPLAHFPLRRLTASYRAGHPVATGITVDGHILIVEETLDEARNEHVLSIHQLKDDWRKTTIVKKSEIDFSLVDRFPDGRLLLVASRCDDDVDGTWLPNAFIYDVQGNLVNQFCLDDGIQNMQIDERGWIWVSYFDEGVYADAVTSSNGAFGLVAFDDTGEVKYKNRQYPIDDCYALNVCSSKEIWFFYYSDYRFIRIDQEEDLVCEAPTIAFSQFARYDDFLLAANSDEAHLLERKGTLFESVRSIRFMTEQGNTLSGDLTMRNDLIVLATSEHLYFGRLGQRLVSLLAGK</sequence>
<evidence type="ECO:0000313" key="1">
    <source>
        <dbReference type="EMBL" id="KSU49525.1"/>
    </source>
</evidence>
<evidence type="ECO:0000313" key="2">
    <source>
        <dbReference type="EMBL" id="KTR26937.1"/>
    </source>
</evidence>
<reference evidence="1 3" key="1">
    <citation type="journal article" date="2015" name="Int. J. Syst. Evol. Microbiol.">
        <title>Exiguobacterium enclense sp. nov., isolated from sediment.</title>
        <authorList>
            <person name="Dastager S.G."/>
            <person name="Mawlankar R."/>
            <person name="Sonalkar V.V."/>
            <person name="Thorat M.N."/>
            <person name="Mual P."/>
            <person name="Verma A."/>
            <person name="Krishnamurthi S."/>
            <person name="Tang S.K."/>
            <person name="Li W.J."/>
        </authorList>
    </citation>
    <scope>NUCLEOTIDE SEQUENCE [LARGE SCALE GENOMIC DNA]</scope>
    <source>
        <strain evidence="1 3">NIO-1109</strain>
    </source>
</reference>
<dbReference type="RefSeq" id="WP_055967366.1">
    <property type="nucleotide sequence ID" value="NZ_FMYN01000002.1"/>
</dbReference>
<comment type="caution">
    <text evidence="1">The sequence shown here is derived from an EMBL/GenBank/DDBJ whole genome shotgun (WGS) entry which is preliminary data.</text>
</comment>
<proteinExistence type="predicted"/>
<evidence type="ECO:0000313" key="3">
    <source>
        <dbReference type="Proteomes" id="UP000053797"/>
    </source>
</evidence>
<accession>A0A0V8GH04</accession>
<evidence type="ECO:0000313" key="4">
    <source>
        <dbReference type="Proteomes" id="UP000072605"/>
    </source>
</evidence>
<reference evidence="2 4" key="2">
    <citation type="journal article" date="2016" name="Front. Microbiol.">
        <title>Genomic Resource of Rice Seed Associated Bacteria.</title>
        <authorList>
            <person name="Midha S."/>
            <person name="Bansal K."/>
            <person name="Sharma S."/>
            <person name="Kumar N."/>
            <person name="Patil P.P."/>
            <person name="Chaudhry V."/>
            <person name="Patil P.B."/>
        </authorList>
    </citation>
    <scope>NUCLEOTIDE SEQUENCE [LARGE SCALE GENOMIC DNA]</scope>
    <source>
        <strain evidence="2 4">RSA11</strain>
    </source>
</reference>
<dbReference type="Proteomes" id="UP000053797">
    <property type="component" value="Unassembled WGS sequence"/>
</dbReference>
<protein>
    <submittedName>
        <fullName evidence="1">Uncharacterized protein</fullName>
    </submittedName>
</protein>
<dbReference type="SUPFAM" id="SSF101898">
    <property type="entry name" value="NHL repeat"/>
    <property type="match status" value="1"/>
</dbReference>
<gene>
    <name evidence="1" type="ORF">AS033_09160</name>
    <name evidence="2" type="ORF">RSA11_08105</name>
</gene>
<organism evidence="1 3">
    <name type="scientific">Exiguobacterium indicum</name>
    <dbReference type="NCBI Taxonomy" id="296995"/>
    <lineage>
        <taxon>Bacteria</taxon>
        <taxon>Bacillati</taxon>
        <taxon>Bacillota</taxon>
        <taxon>Bacilli</taxon>
        <taxon>Bacillales</taxon>
        <taxon>Bacillales Family XII. Incertae Sedis</taxon>
        <taxon>Exiguobacterium</taxon>
    </lineage>
</organism>
<dbReference type="AlphaFoldDB" id="A0A0V8GH04"/>